<name>A0AC61Y5H4_9FLAO</name>
<keyword evidence="2" id="KW-1185">Reference proteome</keyword>
<dbReference type="EMBL" id="CABVMM010000003">
    <property type="protein sequence ID" value="VVU99731.1"/>
    <property type="molecule type" value="Genomic_DNA"/>
</dbReference>
<accession>A0AC61Y5H4</accession>
<evidence type="ECO:0000313" key="1">
    <source>
        <dbReference type="EMBL" id="VVU99731.1"/>
    </source>
</evidence>
<organism evidence="1 2">
    <name type="scientific">Mesonia oceanica</name>
    <dbReference type="NCBI Taxonomy" id="2687242"/>
    <lineage>
        <taxon>Bacteria</taxon>
        <taxon>Pseudomonadati</taxon>
        <taxon>Bacteroidota</taxon>
        <taxon>Flavobacteriia</taxon>
        <taxon>Flavobacteriales</taxon>
        <taxon>Flavobacteriaceae</taxon>
        <taxon>Mesonia</taxon>
    </lineage>
</organism>
<protein>
    <submittedName>
        <fullName evidence="1">Uncharacterized protein</fullName>
    </submittedName>
</protein>
<gene>
    <name evidence="1" type="ORF">FVB9532_00988</name>
</gene>
<dbReference type="Proteomes" id="UP000356253">
    <property type="component" value="Unassembled WGS sequence"/>
</dbReference>
<reference evidence="1" key="1">
    <citation type="submission" date="2019-09" db="EMBL/GenBank/DDBJ databases">
        <authorList>
            <person name="Rodrigo-Torres L."/>
            <person name="Arahal R. D."/>
            <person name="Lucena T."/>
        </authorList>
    </citation>
    <scope>NUCLEOTIDE SEQUENCE</scope>
    <source>
        <strain evidence="1">ISS653</strain>
    </source>
</reference>
<evidence type="ECO:0000313" key="2">
    <source>
        <dbReference type="Proteomes" id="UP000356253"/>
    </source>
</evidence>
<proteinExistence type="predicted"/>
<comment type="caution">
    <text evidence="1">The sequence shown here is derived from an EMBL/GenBank/DDBJ whole genome shotgun (WGS) entry which is preliminary data.</text>
</comment>
<sequence length="318" mass="38217">MKNKTSFFVCPGASKAGTSSLYDILKFHPELNLTNIKETRFFVNEEQLKKGKEFYLNTYFHQNDKLKGEICPQYMSSDRIPERIYNILGSDTKIILMLRNPVDRLISHFLMKTRTFENKSLQEVLDQTLHYYEDFDNNDREYINKHLKYTLYGEAKNDKNDALGYRYSRYIYPGLYADIIEEYFKYFSRENIKIILFEEFIIDINKGVKDITDFLNIDDKFDYKPDQRSNKRKTYKNSISKKIRNSTFLVPAKYKRKIANLVGINKYEKFKKTLETPFVDSKKIEISEEERDRIYKFYLPNIIRLEELLNMNLTIWKK</sequence>